<dbReference type="PROSITE" id="PS50113">
    <property type="entry name" value="PAC"/>
    <property type="match status" value="2"/>
</dbReference>
<dbReference type="Pfam" id="PF02518">
    <property type="entry name" value="HATPase_c"/>
    <property type="match status" value="1"/>
</dbReference>
<dbReference type="InterPro" id="IPR004358">
    <property type="entry name" value="Sig_transdc_His_kin-like_C"/>
</dbReference>
<evidence type="ECO:0000259" key="8">
    <source>
        <dbReference type="PROSITE" id="PS50113"/>
    </source>
</evidence>
<keyword evidence="10" id="KW-1185">Reference proteome</keyword>
<dbReference type="SMART" id="SM00091">
    <property type="entry name" value="PAS"/>
    <property type="match status" value="2"/>
</dbReference>
<evidence type="ECO:0000256" key="5">
    <source>
        <dbReference type="ARBA" id="ARBA00022777"/>
    </source>
</evidence>
<dbReference type="InterPro" id="IPR003661">
    <property type="entry name" value="HisK_dim/P_dom"/>
</dbReference>
<dbReference type="EMBL" id="JBHTHZ010000014">
    <property type="protein sequence ID" value="MFD0795466.1"/>
    <property type="molecule type" value="Genomic_DNA"/>
</dbReference>
<dbReference type="PROSITE" id="PS50112">
    <property type="entry name" value="PAS"/>
    <property type="match status" value="1"/>
</dbReference>
<keyword evidence="5" id="KW-0418">Kinase</keyword>
<dbReference type="CDD" id="cd00130">
    <property type="entry name" value="PAS"/>
    <property type="match status" value="1"/>
</dbReference>
<keyword evidence="9" id="KW-0547">Nucleotide-binding</keyword>
<comment type="caution">
    <text evidence="9">The sequence shown here is derived from an EMBL/GenBank/DDBJ whole genome shotgun (WGS) entry which is preliminary data.</text>
</comment>
<gene>
    <name evidence="9" type="ORF">ACFQZX_17725</name>
</gene>
<protein>
    <recommendedName>
        <fullName evidence="2">histidine kinase</fullName>
        <ecNumber evidence="2">2.7.13.3</ecNumber>
    </recommendedName>
</protein>
<dbReference type="Pfam" id="PF00512">
    <property type="entry name" value="HisKA"/>
    <property type="match status" value="1"/>
</dbReference>
<evidence type="ECO:0000256" key="2">
    <source>
        <dbReference type="ARBA" id="ARBA00012438"/>
    </source>
</evidence>
<feature type="domain" description="Histidine kinase" evidence="6">
    <location>
        <begin position="267"/>
        <end position="481"/>
    </location>
</feature>
<dbReference type="InterPro" id="IPR000014">
    <property type="entry name" value="PAS"/>
</dbReference>
<dbReference type="InterPro" id="IPR013767">
    <property type="entry name" value="PAS_fold"/>
</dbReference>
<dbReference type="Proteomes" id="UP001597010">
    <property type="component" value="Unassembled WGS sequence"/>
</dbReference>
<dbReference type="PROSITE" id="PS50109">
    <property type="entry name" value="HIS_KIN"/>
    <property type="match status" value="1"/>
</dbReference>
<dbReference type="SUPFAM" id="SSF55874">
    <property type="entry name" value="ATPase domain of HSP90 chaperone/DNA topoisomerase II/histidine kinase"/>
    <property type="match status" value="1"/>
</dbReference>
<dbReference type="InterPro" id="IPR000700">
    <property type="entry name" value="PAS-assoc_C"/>
</dbReference>
<evidence type="ECO:0000313" key="9">
    <source>
        <dbReference type="EMBL" id="MFD0795466.1"/>
    </source>
</evidence>
<dbReference type="Gene3D" id="1.10.287.130">
    <property type="match status" value="1"/>
</dbReference>
<dbReference type="GO" id="GO:0005524">
    <property type="term" value="F:ATP binding"/>
    <property type="evidence" value="ECO:0007669"/>
    <property type="project" value="UniProtKB-KW"/>
</dbReference>
<dbReference type="CDD" id="cd00082">
    <property type="entry name" value="HisKA"/>
    <property type="match status" value="1"/>
</dbReference>
<dbReference type="SMART" id="SM00387">
    <property type="entry name" value="HATPase_c"/>
    <property type="match status" value="1"/>
</dbReference>
<keyword evidence="3" id="KW-0597">Phosphoprotein</keyword>
<accession>A0ABW3AY93</accession>
<dbReference type="Pfam" id="PF13426">
    <property type="entry name" value="PAS_9"/>
    <property type="match status" value="1"/>
</dbReference>
<dbReference type="Gene3D" id="3.30.565.10">
    <property type="entry name" value="Histidine kinase-like ATPase, C-terminal domain"/>
    <property type="match status" value="1"/>
</dbReference>
<dbReference type="InterPro" id="IPR003594">
    <property type="entry name" value="HATPase_dom"/>
</dbReference>
<proteinExistence type="predicted"/>
<dbReference type="CDD" id="cd00075">
    <property type="entry name" value="HATPase"/>
    <property type="match status" value="1"/>
</dbReference>
<dbReference type="SUPFAM" id="SSF55785">
    <property type="entry name" value="PYP-like sensor domain (PAS domain)"/>
    <property type="match status" value="2"/>
</dbReference>
<dbReference type="Pfam" id="PF00989">
    <property type="entry name" value="PAS"/>
    <property type="match status" value="1"/>
</dbReference>
<dbReference type="InterPro" id="IPR035965">
    <property type="entry name" value="PAS-like_dom_sf"/>
</dbReference>
<organism evidence="9 10">
    <name type="scientific">Mucilaginibacter litoreus</name>
    <dbReference type="NCBI Taxonomy" id="1048221"/>
    <lineage>
        <taxon>Bacteria</taxon>
        <taxon>Pseudomonadati</taxon>
        <taxon>Bacteroidota</taxon>
        <taxon>Sphingobacteriia</taxon>
        <taxon>Sphingobacteriales</taxon>
        <taxon>Sphingobacteriaceae</taxon>
        <taxon>Mucilaginibacter</taxon>
    </lineage>
</organism>
<evidence type="ECO:0000259" key="6">
    <source>
        <dbReference type="PROSITE" id="PS50109"/>
    </source>
</evidence>
<name>A0ABW3AY93_9SPHI</name>
<dbReference type="EC" id="2.7.13.3" evidence="2"/>
<dbReference type="SUPFAM" id="SSF47384">
    <property type="entry name" value="Homodimeric domain of signal transducing histidine kinase"/>
    <property type="match status" value="1"/>
</dbReference>
<reference evidence="10" key="1">
    <citation type="journal article" date="2019" name="Int. J. Syst. Evol. Microbiol.">
        <title>The Global Catalogue of Microorganisms (GCM) 10K type strain sequencing project: providing services to taxonomists for standard genome sequencing and annotation.</title>
        <authorList>
            <consortium name="The Broad Institute Genomics Platform"/>
            <consortium name="The Broad Institute Genome Sequencing Center for Infectious Disease"/>
            <person name="Wu L."/>
            <person name="Ma J."/>
        </authorList>
    </citation>
    <scope>NUCLEOTIDE SEQUENCE [LARGE SCALE GENOMIC DNA]</scope>
    <source>
        <strain evidence="10">CCUG 61484</strain>
    </source>
</reference>
<evidence type="ECO:0000256" key="4">
    <source>
        <dbReference type="ARBA" id="ARBA00022679"/>
    </source>
</evidence>
<keyword evidence="4" id="KW-0808">Transferase</keyword>
<sequence length="481" mass="54251">MESNVSTTDFENKFSECKAGFDAIFQLTTAASKIIDSNLKILKVNRALTELLGYSDNELVGTRIMDYACEEDKQHWHELQDAMWHQGKPNFQLDACIKKKDGSLAWVHVTTIVFKEDDIPYAYTILDDFTDWKKLQESEQRLSMALKYSNLAVWELDLTDRSISRSDGFDQLFGEPVTEKGWDEENFLAMFLPEDRLKLKEMLDMISPERQLDFQGCIRTASGTIKWINLQGRAERTPDGKVRILGTLYDITRDKLAEKEKEDFITIASHELKTPLTSLKGSLQLLEKMKDAPTPKMPALLEQASKGMDRVTVLVDDLLNASRMSEGQQLHLRKTRFNLSTAIDECCLHIAAAGTHHILTEGIQDLEVEADAERIQRVIANFVNNAVRYASRSKDIVIRIEQEPEQVRVSVIDSGPGIAADKIPHLFERFYRANECGEQYAGLGLGLYISAEIIKKHGGQIGVDSAPGKGSTFWFTLPAPG</sequence>
<feature type="domain" description="PAS" evidence="7">
    <location>
        <begin position="34"/>
        <end position="74"/>
    </location>
</feature>
<dbReference type="PANTHER" id="PTHR43304">
    <property type="entry name" value="PHYTOCHROME-LIKE PROTEIN CPH1"/>
    <property type="match status" value="1"/>
</dbReference>
<dbReference type="RefSeq" id="WP_377117893.1">
    <property type="nucleotide sequence ID" value="NZ_JBHTHZ010000014.1"/>
</dbReference>
<dbReference type="Gene3D" id="3.30.450.20">
    <property type="entry name" value="PAS domain"/>
    <property type="match status" value="2"/>
</dbReference>
<feature type="domain" description="PAC" evidence="8">
    <location>
        <begin position="91"/>
        <end position="141"/>
    </location>
</feature>
<evidence type="ECO:0000259" key="7">
    <source>
        <dbReference type="PROSITE" id="PS50112"/>
    </source>
</evidence>
<dbReference type="NCBIfam" id="TIGR00229">
    <property type="entry name" value="sensory_box"/>
    <property type="match status" value="2"/>
</dbReference>
<dbReference type="InterPro" id="IPR052162">
    <property type="entry name" value="Sensor_kinase/Photoreceptor"/>
</dbReference>
<dbReference type="PRINTS" id="PR00344">
    <property type="entry name" value="BCTRLSENSOR"/>
</dbReference>
<evidence type="ECO:0000256" key="3">
    <source>
        <dbReference type="ARBA" id="ARBA00022553"/>
    </source>
</evidence>
<comment type="catalytic activity">
    <reaction evidence="1">
        <text>ATP + protein L-histidine = ADP + protein N-phospho-L-histidine.</text>
        <dbReference type="EC" id="2.7.13.3"/>
    </reaction>
</comment>
<dbReference type="InterPro" id="IPR005467">
    <property type="entry name" value="His_kinase_dom"/>
</dbReference>
<evidence type="ECO:0000313" key="10">
    <source>
        <dbReference type="Proteomes" id="UP001597010"/>
    </source>
</evidence>
<evidence type="ECO:0000256" key="1">
    <source>
        <dbReference type="ARBA" id="ARBA00000085"/>
    </source>
</evidence>
<keyword evidence="9" id="KW-0067">ATP-binding</keyword>
<feature type="domain" description="PAC" evidence="8">
    <location>
        <begin position="212"/>
        <end position="263"/>
    </location>
</feature>
<dbReference type="InterPro" id="IPR036097">
    <property type="entry name" value="HisK_dim/P_sf"/>
</dbReference>
<dbReference type="SMART" id="SM00388">
    <property type="entry name" value="HisKA"/>
    <property type="match status" value="1"/>
</dbReference>
<dbReference type="InterPro" id="IPR036890">
    <property type="entry name" value="HATPase_C_sf"/>
</dbReference>
<dbReference type="PANTHER" id="PTHR43304:SF1">
    <property type="entry name" value="PAC DOMAIN-CONTAINING PROTEIN"/>
    <property type="match status" value="1"/>
</dbReference>